<dbReference type="EMBL" id="MRCE01000026">
    <property type="protein sequence ID" value="OKH33845.1"/>
    <property type="molecule type" value="Genomic_DNA"/>
</dbReference>
<comment type="caution">
    <text evidence="2">The sequence shown here is derived from an EMBL/GenBank/DDBJ whole genome shotgun (WGS) entry which is preliminary data.</text>
</comment>
<organism evidence="2 3">
    <name type="scientific">[Phormidium ambiguum] IAM M-71</name>
    <dbReference type="NCBI Taxonomy" id="454136"/>
    <lineage>
        <taxon>Bacteria</taxon>
        <taxon>Bacillati</taxon>
        <taxon>Cyanobacteriota</taxon>
        <taxon>Cyanophyceae</taxon>
        <taxon>Oscillatoriophycideae</taxon>
        <taxon>Aerosakkonematales</taxon>
        <taxon>Aerosakkonemataceae</taxon>
        <taxon>Floridanema</taxon>
    </lineage>
</organism>
<dbReference type="Pfam" id="PF23007">
    <property type="entry name" value="DnaA_N-like_STI"/>
    <property type="match status" value="1"/>
</dbReference>
<dbReference type="Proteomes" id="UP000185860">
    <property type="component" value="Unassembled WGS sequence"/>
</dbReference>
<name>A0A1U7IBB4_9CYAN</name>
<feature type="domain" description="STICHEL DnaA-N-like alpha-beta" evidence="1">
    <location>
        <begin position="26"/>
        <end position="103"/>
    </location>
</feature>
<gene>
    <name evidence="2" type="ORF">NIES2119_22340</name>
</gene>
<evidence type="ECO:0000313" key="3">
    <source>
        <dbReference type="Proteomes" id="UP000185860"/>
    </source>
</evidence>
<sequence length="104" mass="11787">MPSQSFVQLELPLINQKNNLYKQVEEAIQNMLDLTWQCVLGHISERTTKELMRQHGKLVAINDSQAVIRLSSVPVLRIANKKLPDVEAAFRQAFGCSIKVNLEV</sequence>
<evidence type="ECO:0000259" key="1">
    <source>
        <dbReference type="Pfam" id="PF23007"/>
    </source>
</evidence>
<dbReference type="RefSeq" id="WP_073595704.1">
    <property type="nucleotide sequence ID" value="NZ_MRCE01000026.1"/>
</dbReference>
<accession>A0A1U7IBB4</accession>
<reference evidence="2 3" key="1">
    <citation type="submission" date="2016-11" db="EMBL/GenBank/DDBJ databases">
        <title>Draft Genome Sequences of Nine Cyanobacterial Strains from Diverse Habitats.</title>
        <authorList>
            <person name="Zhu T."/>
            <person name="Hou S."/>
            <person name="Lu X."/>
            <person name="Hess W.R."/>
        </authorList>
    </citation>
    <scope>NUCLEOTIDE SEQUENCE [LARGE SCALE GENOMIC DNA]</scope>
    <source>
        <strain evidence="2 3">IAM M-71</strain>
    </source>
</reference>
<dbReference type="STRING" id="454136.NIES2119_22340"/>
<proteinExistence type="predicted"/>
<dbReference type="AlphaFoldDB" id="A0A1U7IBB4"/>
<dbReference type="OrthoDB" id="463012at2"/>
<protein>
    <recommendedName>
        <fullName evidence="1">STICHEL DnaA-N-like alpha-beta domain-containing protein</fullName>
    </recommendedName>
</protein>
<evidence type="ECO:0000313" key="2">
    <source>
        <dbReference type="EMBL" id="OKH33845.1"/>
    </source>
</evidence>
<dbReference type="InterPro" id="IPR054506">
    <property type="entry name" value="DnaA_N-like_STI"/>
</dbReference>